<dbReference type="GO" id="GO:0015986">
    <property type="term" value="P:proton motive force-driven ATP synthesis"/>
    <property type="evidence" value="ECO:0007669"/>
    <property type="project" value="InterPro"/>
</dbReference>
<dbReference type="InterPro" id="IPR001421">
    <property type="entry name" value="ATP8_metazoa"/>
</dbReference>
<gene>
    <name evidence="15" type="primary">ATP8</name>
</gene>
<evidence type="ECO:0000256" key="3">
    <source>
        <dbReference type="ARBA" id="ARBA00022448"/>
    </source>
</evidence>
<keyword evidence="9 12" id="KW-0496">Mitochondrion</keyword>
<evidence type="ECO:0000256" key="1">
    <source>
        <dbReference type="ARBA" id="ARBA00004304"/>
    </source>
</evidence>
<sequence length="55" mass="6661">MPQLNPNPWFLILLLSWIMFLTILPKKVVKYSFNNEPTPKSVEKPKPESWHWPWI</sequence>
<feature type="region of interest" description="Disordered" evidence="13">
    <location>
        <begin position="36"/>
        <end position="55"/>
    </location>
</feature>
<accession>A0A140CUP7</accession>
<geneLocation type="mitochondrion" evidence="15"/>
<comment type="subcellular location">
    <subcellularLocation>
        <location evidence="1 12">Mitochondrion membrane</location>
        <topology evidence="1 12">Single-pass membrane protein</topology>
    </subcellularLocation>
</comment>
<name>A0A140CUP7_9CHON</name>
<feature type="transmembrane region" description="Helical" evidence="14">
    <location>
        <begin position="6"/>
        <end position="24"/>
    </location>
</feature>
<evidence type="ECO:0000256" key="13">
    <source>
        <dbReference type="SAM" id="MobiDB-lite"/>
    </source>
</evidence>
<keyword evidence="3 12" id="KW-0813">Transport</keyword>
<dbReference type="PANTHER" id="PTHR39937:SF1">
    <property type="entry name" value="ATP SYNTHASE PROTEIN 8"/>
    <property type="match status" value="1"/>
</dbReference>
<keyword evidence="11" id="KW-0066">ATP synthesis</keyword>
<evidence type="ECO:0000256" key="11">
    <source>
        <dbReference type="ARBA" id="ARBA00023310"/>
    </source>
</evidence>
<dbReference type="Pfam" id="PF00895">
    <property type="entry name" value="ATP-synt_8"/>
    <property type="match status" value="1"/>
</dbReference>
<proteinExistence type="inferred from homology"/>
<dbReference type="InterPro" id="IPR050635">
    <property type="entry name" value="ATPase_protein_8"/>
</dbReference>
<evidence type="ECO:0000256" key="8">
    <source>
        <dbReference type="ARBA" id="ARBA00023065"/>
    </source>
</evidence>
<protein>
    <recommendedName>
        <fullName evidence="12">ATP synthase complex subunit 8</fullName>
    </recommendedName>
</protein>
<dbReference type="PANTHER" id="PTHR39937">
    <property type="entry name" value="ATP SYNTHASE PROTEIN 8"/>
    <property type="match status" value="1"/>
</dbReference>
<dbReference type="GO" id="GO:0045259">
    <property type="term" value="C:proton-transporting ATP synthase complex"/>
    <property type="evidence" value="ECO:0007669"/>
    <property type="project" value="UniProtKB-KW"/>
</dbReference>
<keyword evidence="6 12" id="KW-0375">Hydrogen ion transport</keyword>
<keyword evidence="4 12" id="KW-0138">CF(0)</keyword>
<keyword evidence="7 14" id="KW-1133">Transmembrane helix</keyword>
<keyword evidence="8 12" id="KW-0406">Ion transport</keyword>
<dbReference type="AlphaFoldDB" id="A0A140CUP7"/>
<reference evidence="15" key="1">
    <citation type="journal article" date="2015" name="Mitochondrial DNA">
        <title>Mitochondrial genome and phylogenetic position of the tawny nurse shark (Nebrius ferrugineus).</title>
        <authorList>
            <person name="Wang J."/>
            <person name="Chen H."/>
            <person name="Lin L."/>
            <person name="Ai W."/>
            <person name="Chen X."/>
        </authorList>
    </citation>
    <scope>NUCLEOTIDE SEQUENCE</scope>
</reference>
<dbReference type="GeneID" id="26899063"/>
<dbReference type="EMBL" id="KT852575">
    <property type="protein sequence ID" value="AMJ16527.1"/>
    <property type="molecule type" value="Genomic_DNA"/>
</dbReference>
<evidence type="ECO:0000256" key="5">
    <source>
        <dbReference type="ARBA" id="ARBA00022692"/>
    </source>
</evidence>
<evidence type="ECO:0000256" key="12">
    <source>
        <dbReference type="RuleBase" id="RU003661"/>
    </source>
</evidence>
<evidence type="ECO:0000256" key="10">
    <source>
        <dbReference type="ARBA" id="ARBA00023136"/>
    </source>
</evidence>
<keyword evidence="10 14" id="KW-0472">Membrane</keyword>
<evidence type="ECO:0000256" key="9">
    <source>
        <dbReference type="ARBA" id="ARBA00023128"/>
    </source>
</evidence>
<dbReference type="GO" id="GO:0015078">
    <property type="term" value="F:proton transmembrane transporter activity"/>
    <property type="evidence" value="ECO:0007669"/>
    <property type="project" value="InterPro"/>
</dbReference>
<keyword evidence="5 12" id="KW-0812">Transmembrane</keyword>
<evidence type="ECO:0000256" key="7">
    <source>
        <dbReference type="ARBA" id="ARBA00022989"/>
    </source>
</evidence>
<dbReference type="RefSeq" id="YP_009236591.1">
    <property type="nucleotide sequence ID" value="NC_029493.1"/>
</dbReference>
<evidence type="ECO:0000256" key="4">
    <source>
        <dbReference type="ARBA" id="ARBA00022547"/>
    </source>
</evidence>
<evidence type="ECO:0000256" key="2">
    <source>
        <dbReference type="ARBA" id="ARBA00008892"/>
    </source>
</evidence>
<organism evidence="15">
    <name type="scientific">Nebrius ferrugineus</name>
    <name type="common">tawny nurse shark</name>
    <dbReference type="NCBI Taxonomy" id="496405"/>
    <lineage>
        <taxon>Eukaryota</taxon>
        <taxon>Metazoa</taxon>
        <taxon>Chordata</taxon>
        <taxon>Craniata</taxon>
        <taxon>Vertebrata</taxon>
        <taxon>Chondrichthyes</taxon>
        <taxon>Elasmobranchii</taxon>
        <taxon>Galeomorphii</taxon>
        <taxon>Galeoidea</taxon>
        <taxon>Orectolobiformes</taxon>
        <taxon>Ginglymostomatidae</taxon>
        <taxon>Nebrius</taxon>
    </lineage>
</organism>
<evidence type="ECO:0000256" key="6">
    <source>
        <dbReference type="ARBA" id="ARBA00022781"/>
    </source>
</evidence>
<dbReference type="GO" id="GO:0031966">
    <property type="term" value="C:mitochondrial membrane"/>
    <property type="evidence" value="ECO:0007669"/>
    <property type="project" value="UniProtKB-SubCell"/>
</dbReference>
<evidence type="ECO:0000256" key="14">
    <source>
        <dbReference type="SAM" id="Phobius"/>
    </source>
</evidence>
<comment type="similarity">
    <text evidence="2 12">Belongs to the ATPase protein 8 family.</text>
</comment>
<dbReference type="CTD" id="4509"/>
<evidence type="ECO:0000313" key="15">
    <source>
        <dbReference type="EMBL" id="AMJ16527.1"/>
    </source>
</evidence>